<dbReference type="Proteomes" id="UP000663193">
    <property type="component" value="Chromosome 22"/>
</dbReference>
<protein>
    <recommendedName>
        <fullName evidence="2">C2H2-type domain-containing protein</fullName>
    </recommendedName>
</protein>
<sequence length="365" mass="40447">MSEYTRDDGSIDYRGAPDSSFFSLHGPDDYEEFQTVAASPVMGPWSAYNTRRAPYHSSPYPLPDEPTSLHALGHVDQAARDLDVFKDSFPQVEAFGRYPNTDGIAYSRLSSPTNSPLPGHFTTVTATAVVTSDTSAAGMNDDHEILSCTQCDQTFTGAYRSGNCARHVRLKHIRADLYECDASNCFKVYQRQDARLKHMRSRHPELHVPPMQRRRPEASSTQTLGRVRASSSPNQSWQPANQEQIDTSASDDCLQVCSAYTGTRSSTASYERSFSPHPDSTFTDSYDSSFLNPYSPYPRRPISLPTNVFEDRSLSPLPSPGRASSQYYSDTCIDPALLNSTGMNSEADAIYGEHTPENFSGHAPY</sequence>
<proteinExistence type="predicted"/>
<accession>A0A7U2NRA7</accession>
<evidence type="ECO:0000313" key="3">
    <source>
        <dbReference type="EMBL" id="QRD07531.1"/>
    </source>
</evidence>
<organism evidence="3 4">
    <name type="scientific">Phaeosphaeria nodorum (strain SN15 / ATCC MYA-4574 / FGSC 10173)</name>
    <name type="common">Glume blotch fungus</name>
    <name type="synonym">Parastagonospora nodorum</name>
    <dbReference type="NCBI Taxonomy" id="321614"/>
    <lineage>
        <taxon>Eukaryota</taxon>
        <taxon>Fungi</taxon>
        <taxon>Dikarya</taxon>
        <taxon>Ascomycota</taxon>
        <taxon>Pezizomycotina</taxon>
        <taxon>Dothideomycetes</taxon>
        <taxon>Pleosporomycetidae</taxon>
        <taxon>Pleosporales</taxon>
        <taxon>Pleosporineae</taxon>
        <taxon>Phaeosphaeriaceae</taxon>
        <taxon>Parastagonospora</taxon>
    </lineage>
</organism>
<dbReference type="OrthoDB" id="3940153at2759"/>
<keyword evidence="4" id="KW-1185">Reference proteome</keyword>
<dbReference type="SMART" id="SM00355">
    <property type="entry name" value="ZnF_C2H2"/>
    <property type="match status" value="2"/>
</dbReference>
<name>A0A7U2NRA7_PHANO</name>
<evidence type="ECO:0000313" key="4">
    <source>
        <dbReference type="Proteomes" id="UP000663193"/>
    </source>
</evidence>
<dbReference type="InterPro" id="IPR013087">
    <property type="entry name" value="Znf_C2H2_type"/>
</dbReference>
<evidence type="ECO:0000256" key="1">
    <source>
        <dbReference type="SAM" id="MobiDB-lite"/>
    </source>
</evidence>
<gene>
    <name evidence="3" type="ORF">JI435_130820</name>
</gene>
<dbReference type="KEGG" id="pno:SNOG_13082"/>
<dbReference type="EMBL" id="CP069044">
    <property type="protein sequence ID" value="QRD07531.1"/>
    <property type="molecule type" value="Genomic_DNA"/>
</dbReference>
<feature type="region of interest" description="Disordered" evidence="1">
    <location>
        <begin position="201"/>
        <end position="248"/>
    </location>
</feature>
<reference evidence="4" key="1">
    <citation type="journal article" date="2021" name="BMC Genomics">
        <title>Chromosome-level genome assembly and manually-curated proteome of model necrotroph Parastagonospora nodorum Sn15 reveals a genome-wide trove of candidate effector homologs, and redundancy of virulence-related functions within an accessory chromosome.</title>
        <authorList>
            <person name="Bertazzoni S."/>
            <person name="Jones D.A.B."/>
            <person name="Phan H.T."/>
            <person name="Tan K.-C."/>
            <person name="Hane J.K."/>
        </authorList>
    </citation>
    <scope>NUCLEOTIDE SEQUENCE [LARGE SCALE GENOMIC DNA]</scope>
    <source>
        <strain evidence="4">SN15 / ATCC MYA-4574 / FGSC 10173)</strain>
    </source>
</reference>
<feature type="domain" description="C2H2-type" evidence="2">
    <location>
        <begin position="180"/>
        <end position="203"/>
    </location>
</feature>
<dbReference type="PROSITE" id="PS00028">
    <property type="entry name" value="ZINC_FINGER_C2H2_1"/>
    <property type="match status" value="1"/>
</dbReference>
<dbReference type="Gene3D" id="3.30.160.60">
    <property type="entry name" value="Classic Zinc Finger"/>
    <property type="match status" value="1"/>
</dbReference>
<dbReference type="AlphaFoldDB" id="A0A7U2NRA7"/>
<evidence type="ECO:0000259" key="2">
    <source>
        <dbReference type="PROSITE" id="PS00028"/>
    </source>
</evidence>
<dbReference type="VEuPathDB" id="FungiDB:JI435_130820"/>
<dbReference type="RefSeq" id="XP_001803297.1">
    <property type="nucleotide sequence ID" value="XM_001803245.1"/>
</dbReference>
<feature type="compositionally biased region" description="Polar residues" evidence="1">
    <location>
        <begin position="218"/>
        <end position="248"/>
    </location>
</feature>